<comment type="caution">
    <text evidence="8">The sequence shown here is derived from an EMBL/GenBank/DDBJ whole genome shotgun (WGS) entry which is preliminary data.</text>
</comment>
<evidence type="ECO:0000256" key="6">
    <source>
        <dbReference type="ARBA" id="ARBA00023136"/>
    </source>
</evidence>
<feature type="transmembrane region" description="Helical" evidence="7">
    <location>
        <begin position="266"/>
        <end position="289"/>
    </location>
</feature>
<dbReference type="Proteomes" id="UP000006600">
    <property type="component" value="Unassembled WGS sequence"/>
</dbReference>
<dbReference type="AlphaFoldDB" id="J8A2N5"/>
<dbReference type="CDD" id="cd06173">
    <property type="entry name" value="MFS_MefA_like"/>
    <property type="match status" value="1"/>
</dbReference>
<evidence type="ECO:0000256" key="1">
    <source>
        <dbReference type="ARBA" id="ARBA00004651"/>
    </source>
</evidence>
<reference evidence="8 9" key="1">
    <citation type="submission" date="2012-04" db="EMBL/GenBank/DDBJ databases">
        <title>The Genome Sequence of Bacillus cereus BAG5X1-1.</title>
        <authorList>
            <consortium name="The Broad Institute Genome Sequencing Platform"/>
            <consortium name="The Broad Institute Genome Sequencing Center for Infectious Disease"/>
            <person name="Feldgarden M."/>
            <person name="Van der Auwera G.A."/>
            <person name="Mahillon J."/>
            <person name="Duprez V."/>
            <person name="Timmery S."/>
            <person name="Mattelet C."/>
            <person name="Dierick K."/>
            <person name="Sun M."/>
            <person name="Yu Z."/>
            <person name="Zhu L."/>
            <person name="Hu X."/>
            <person name="Shank E.B."/>
            <person name="Swiecicka I."/>
            <person name="Hansen B.M."/>
            <person name="Andrup L."/>
            <person name="Young S.K."/>
            <person name="Zeng Q."/>
            <person name="Gargeya S."/>
            <person name="Fitzgerald M."/>
            <person name="Haas B."/>
            <person name="Abouelleil A."/>
            <person name="Alvarado L."/>
            <person name="Arachchi H.M."/>
            <person name="Berlin A."/>
            <person name="Chapman S.B."/>
            <person name="Goldberg J."/>
            <person name="Griggs A."/>
            <person name="Gujja S."/>
            <person name="Hansen M."/>
            <person name="Howarth C."/>
            <person name="Imamovic A."/>
            <person name="Larimer J."/>
            <person name="McCowen C."/>
            <person name="Montmayeur A."/>
            <person name="Murphy C."/>
            <person name="Neiman D."/>
            <person name="Pearson M."/>
            <person name="Priest M."/>
            <person name="Roberts A."/>
            <person name="Saif S."/>
            <person name="Shea T."/>
            <person name="Sisk P."/>
            <person name="Sykes S."/>
            <person name="Wortman J."/>
            <person name="Nusbaum C."/>
            <person name="Birren B."/>
        </authorList>
    </citation>
    <scope>NUCLEOTIDE SEQUENCE [LARGE SCALE GENOMIC DNA]</scope>
    <source>
        <strain evidence="8 9">BAG5X1-1</strain>
    </source>
</reference>
<evidence type="ECO:0000313" key="8">
    <source>
        <dbReference type="EMBL" id="EJQ37427.1"/>
    </source>
</evidence>
<dbReference type="EMBL" id="AHDJ01000065">
    <property type="protein sequence ID" value="EJQ37427.1"/>
    <property type="molecule type" value="Genomic_DNA"/>
</dbReference>
<comment type="subcellular location">
    <subcellularLocation>
        <location evidence="1">Cell membrane</location>
        <topology evidence="1">Multi-pass membrane protein</topology>
    </subcellularLocation>
</comment>
<organism evidence="8 9">
    <name type="scientific">Bacillus cereus BAG5X1-1</name>
    <dbReference type="NCBI Taxonomy" id="1053189"/>
    <lineage>
        <taxon>Bacteria</taxon>
        <taxon>Bacillati</taxon>
        <taxon>Bacillota</taxon>
        <taxon>Bacilli</taxon>
        <taxon>Bacillales</taxon>
        <taxon>Bacillaceae</taxon>
        <taxon>Bacillus</taxon>
        <taxon>Bacillus cereus group</taxon>
    </lineage>
</organism>
<feature type="transmembrane region" description="Helical" evidence="7">
    <location>
        <begin position="296"/>
        <end position="315"/>
    </location>
</feature>
<evidence type="ECO:0008006" key="10">
    <source>
        <dbReference type="Google" id="ProtNLM"/>
    </source>
</evidence>
<dbReference type="PANTHER" id="PTHR43266">
    <property type="entry name" value="MACROLIDE-EFFLUX PROTEIN"/>
    <property type="match status" value="1"/>
</dbReference>
<feature type="transmembrane region" description="Helical" evidence="7">
    <location>
        <begin position="387"/>
        <end position="406"/>
    </location>
</feature>
<dbReference type="PANTHER" id="PTHR43266:SF8">
    <property type="entry name" value="MACROLIDE-EFFLUX PROTEIN"/>
    <property type="match status" value="1"/>
</dbReference>
<dbReference type="Gene3D" id="1.20.1250.20">
    <property type="entry name" value="MFS general substrate transporter like domains"/>
    <property type="match status" value="1"/>
</dbReference>
<sequence length="421" mass="46732">MKKLLSLFRNGNYMRLFFASFTSQMGSTIGLTALMFYFLDRFSQKPVYATITELMLSLPTLVVFLLVGVFADRLDRQKISRNSDWICTVLSILLLFSLSTNWIVLTFLLLFLRSAVKSFFTPAQSALIQGVLTKDNYIDAVSLNQMVSSFFVLFGSGIGIFCYWAIGIKGTILIDAVSFMISGLLIQSCKLSKEIRMPNGEHTIKDLKALLIWTDFKLGLTYIFNHGLLRILVSGFVVFGILNGGLSVMQIFILKYKLAPGNYEEISIIIGVVFGAGILIGSVIASLLLQKLKLHHLLILSLFIEGGATIFGSLVNTVWLYMISVCVVALAIPMINIAIGGWIPKIVDPKMMGRVQGCINPIIMLSQSLTLLFIAGFYPNILRIETLFWLVGGCLIFVGYLYKILFPRAIKVGKSTGVMVK</sequence>
<feature type="transmembrane region" description="Helical" evidence="7">
    <location>
        <begin position="362"/>
        <end position="381"/>
    </location>
</feature>
<feature type="transmembrane region" description="Helical" evidence="7">
    <location>
        <begin position="146"/>
        <end position="166"/>
    </location>
</feature>
<dbReference type="InterPro" id="IPR011701">
    <property type="entry name" value="MFS"/>
</dbReference>
<dbReference type="GO" id="GO:0005886">
    <property type="term" value="C:plasma membrane"/>
    <property type="evidence" value="ECO:0007669"/>
    <property type="project" value="UniProtKB-SubCell"/>
</dbReference>
<gene>
    <name evidence="8" type="ORF">IEE_05213</name>
</gene>
<evidence type="ECO:0000256" key="7">
    <source>
        <dbReference type="SAM" id="Phobius"/>
    </source>
</evidence>
<dbReference type="Pfam" id="PF07690">
    <property type="entry name" value="MFS_1"/>
    <property type="match status" value="1"/>
</dbReference>
<evidence type="ECO:0000256" key="3">
    <source>
        <dbReference type="ARBA" id="ARBA00022475"/>
    </source>
</evidence>
<feature type="transmembrane region" description="Helical" evidence="7">
    <location>
        <begin position="91"/>
        <end position="112"/>
    </location>
</feature>
<keyword evidence="5 7" id="KW-1133">Transmembrane helix</keyword>
<keyword evidence="3" id="KW-1003">Cell membrane</keyword>
<dbReference type="GO" id="GO:0022857">
    <property type="term" value="F:transmembrane transporter activity"/>
    <property type="evidence" value="ECO:0007669"/>
    <property type="project" value="InterPro"/>
</dbReference>
<protein>
    <recommendedName>
        <fullName evidence="10">Major facilitator superfamily (MFS) profile domain-containing protein</fullName>
    </recommendedName>
</protein>
<keyword evidence="4 7" id="KW-0812">Transmembrane</keyword>
<feature type="transmembrane region" description="Helical" evidence="7">
    <location>
        <begin position="227"/>
        <end position="254"/>
    </location>
</feature>
<keyword evidence="6 7" id="KW-0472">Membrane</keyword>
<feature type="transmembrane region" description="Helical" evidence="7">
    <location>
        <begin position="16"/>
        <end position="39"/>
    </location>
</feature>
<feature type="transmembrane region" description="Helical" evidence="7">
    <location>
        <begin position="321"/>
        <end position="342"/>
    </location>
</feature>
<proteinExistence type="predicted"/>
<evidence type="ECO:0000256" key="2">
    <source>
        <dbReference type="ARBA" id="ARBA00022448"/>
    </source>
</evidence>
<evidence type="ECO:0000313" key="9">
    <source>
        <dbReference type="Proteomes" id="UP000006600"/>
    </source>
</evidence>
<accession>J8A2N5</accession>
<name>J8A2N5_BACCE</name>
<dbReference type="InterPro" id="IPR036259">
    <property type="entry name" value="MFS_trans_sf"/>
</dbReference>
<keyword evidence="2" id="KW-0813">Transport</keyword>
<evidence type="ECO:0000256" key="4">
    <source>
        <dbReference type="ARBA" id="ARBA00022692"/>
    </source>
</evidence>
<dbReference type="SUPFAM" id="SSF103473">
    <property type="entry name" value="MFS general substrate transporter"/>
    <property type="match status" value="1"/>
</dbReference>
<feature type="transmembrane region" description="Helical" evidence="7">
    <location>
        <begin position="51"/>
        <end position="71"/>
    </location>
</feature>
<dbReference type="PATRIC" id="fig|1053189.3.peg.5315"/>
<evidence type="ECO:0000256" key="5">
    <source>
        <dbReference type="ARBA" id="ARBA00022989"/>
    </source>
</evidence>
<dbReference type="RefSeq" id="WP_002107065.1">
    <property type="nucleotide sequence ID" value="NZ_JH791997.1"/>
</dbReference>
<dbReference type="HOGENOM" id="CLU_034180_0_0_9"/>